<dbReference type="AlphaFoldDB" id="A0ABD1PQX9"/>
<protein>
    <submittedName>
        <fullName evidence="2">Reverse transcriptase domain-containing protein</fullName>
    </submittedName>
</protein>
<evidence type="ECO:0000313" key="3">
    <source>
        <dbReference type="Proteomes" id="UP001604336"/>
    </source>
</evidence>
<evidence type="ECO:0000256" key="1">
    <source>
        <dbReference type="SAM" id="MobiDB-lite"/>
    </source>
</evidence>
<dbReference type="Gene3D" id="3.30.70.270">
    <property type="match status" value="1"/>
</dbReference>
<dbReference type="GO" id="GO:0003964">
    <property type="term" value="F:RNA-directed DNA polymerase activity"/>
    <property type="evidence" value="ECO:0007669"/>
    <property type="project" value="UniProtKB-KW"/>
</dbReference>
<name>A0ABD1PQX9_9LAMI</name>
<keyword evidence="3" id="KW-1185">Reference proteome</keyword>
<gene>
    <name evidence="2" type="ORF">Adt_42136</name>
</gene>
<feature type="region of interest" description="Disordered" evidence="1">
    <location>
        <begin position="1"/>
        <end position="26"/>
    </location>
</feature>
<evidence type="ECO:0000313" key="2">
    <source>
        <dbReference type="EMBL" id="KAL2466285.1"/>
    </source>
</evidence>
<accession>A0ABD1PQX9</accession>
<reference evidence="3" key="1">
    <citation type="submission" date="2024-07" db="EMBL/GenBank/DDBJ databases">
        <title>Two chromosome-level genome assemblies of Korean endemic species Abeliophyllum distichum and Forsythia ovata (Oleaceae).</title>
        <authorList>
            <person name="Jang H."/>
        </authorList>
    </citation>
    <scope>NUCLEOTIDE SEQUENCE [LARGE SCALE GENOMIC DNA]</scope>
</reference>
<dbReference type="SUPFAM" id="SSF56672">
    <property type="entry name" value="DNA/RNA polymerases"/>
    <property type="match status" value="1"/>
</dbReference>
<comment type="caution">
    <text evidence="2">The sequence shown here is derived from an EMBL/GenBank/DDBJ whole genome shotgun (WGS) entry which is preliminary data.</text>
</comment>
<dbReference type="InterPro" id="IPR043502">
    <property type="entry name" value="DNA/RNA_pol_sf"/>
</dbReference>
<proteinExistence type="predicted"/>
<sequence>MMCNFTQATLPPPPLPLPSQSEDKSNTATTVVERFRKLKLPTFEDKKGEELIVNDVKVVRDFSKVFLDNLNEKPLEREVEFMIGLVFSSAPISKAPYKMAPNELQELKAKLEELLMKNLFDRVYHHGEHRIEDLFDQLRGASIVSKIDLRSGYHQLRVKSSDITR</sequence>
<dbReference type="EMBL" id="JBFOLK010000013">
    <property type="protein sequence ID" value="KAL2466285.1"/>
    <property type="molecule type" value="Genomic_DNA"/>
</dbReference>
<dbReference type="PANTHER" id="PTHR15503:SF45">
    <property type="entry name" value="RNA-DIRECTED DNA POLYMERASE HOMOLOG"/>
    <property type="match status" value="1"/>
</dbReference>
<dbReference type="InterPro" id="IPR043128">
    <property type="entry name" value="Rev_trsase/Diguanyl_cyclase"/>
</dbReference>
<keyword evidence="2" id="KW-0808">Transferase</keyword>
<dbReference type="Proteomes" id="UP001604336">
    <property type="component" value="Unassembled WGS sequence"/>
</dbReference>
<keyword evidence="2" id="KW-0548">Nucleotidyltransferase</keyword>
<keyword evidence="2" id="KW-0695">RNA-directed DNA polymerase</keyword>
<dbReference type="PANTHER" id="PTHR15503">
    <property type="entry name" value="LDOC1 RELATED"/>
    <property type="match status" value="1"/>
</dbReference>
<organism evidence="2 3">
    <name type="scientific">Abeliophyllum distichum</name>
    <dbReference type="NCBI Taxonomy" id="126358"/>
    <lineage>
        <taxon>Eukaryota</taxon>
        <taxon>Viridiplantae</taxon>
        <taxon>Streptophyta</taxon>
        <taxon>Embryophyta</taxon>
        <taxon>Tracheophyta</taxon>
        <taxon>Spermatophyta</taxon>
        <taxon>Magnoliopsida</taxon>
        <taxon>eudicotyledons</taxon>
        <taxon>Gunneridae</taxon>
        <taxon>Pentapetalae</taxon>
        <taxon>asterids</taxon>
        <taxon>lamiids</taxon>
        <taxon>Lamiales</taxon>
        <taxon>Oleaceae</taxon>
        <taxon>Forsythieae</taxon>
        <taxon>Abeliophyllum</taxon>
    </lineage>
</organism>
<dbReference type="InterPro" id="IPR032567">
    <property type="entry name" value="RTL1-rel"/>
</dbReference>